<organism evidence="1 2">
    <name type="scientific">Hypoxylon rubiginosum</name>
    <dbReference type="NCBI Taxonomy" id="110542"/>
    <lineage>
        <taxon>Eukaryota</taxon>
        <taxon>Fungi</taxon>
        <taxon>Dikarya</taxon>
        <taxon>Ascomycota</taxon>
        <taxon>Pezizomycotina</taxon>
        <taxon>Sordariomycetes</taxon>
        <taxon>Xylariomycetidae</taxon>
        <taxon>Xylariales</taxon>
        <taxon>Hypoxylaceae</taxon>
        <taxon>Hypoxylon</taxon>
    </lineage>
</organism>
<evidence type="ECO:0000313" key="1">
    <source>
        <dbReference type="EMBL" id="KAI4867839.1"/>
    </source>
</evidence>
<reference evidence="1 2" key="1">
    <citation type="journal article" date="2022" name="New Phytol.">
        <title>Ecological generalism drives hyperdiversity of secondary metabolite gene clusters in xylarialean endophytes.</title>
        <authorList>
            <person name="Franco M.E.E."/>
            <person name="Wisecaver J.H."/>
            <person name="Arnold A.E."/>
            <person name="Ju Y.M."/>
            <person name="Slot J.C."/>
            <person name="Ahrendt S."/>
            <person name="Moore L.P."/>
            <person name="Eastman K.E."/>
            <person name="Scott K."/>
            <person name="Konkel Z."/>
            <person name="Mondo S.J."/>
            <person name="Kuo A."/>
            <person name="Hayes R.D."/>
            <person name="Haridas S."/>
            <person name="Andreopoulos B."/>
            <person name="Riley R."/>
            <person name="LaButti K."/>
            <person name="Pangilinan J."/>
            <person name="Lipzen A."/>
            <person name="Amirebrahimi M."/>
            <person name="Yan J."/>
            <person name="Adam C."/>
            <person name="Keymanesh K."/>
            <person name="Ng V."/>
            <person name="Louie K."/>
            <person name="Northen T."/>
            <person name="Drula E."/>
            <person name="Henrissat B."/>
            <person name="Hsieh H.M."/>
            <person name="Youens-Clark K."/>
            <person name="Lutzoni F."/>
            <person name="Miadlikowska J."/>
            <person name="Eastwood D.C."/>
            <person name="Hamelin R.C."/>
            <person name="Grigoriev I.V."/>
            <person name="U'Ren J.M."/>
        </authorList>
    </citation>
    <scope>NUCLEOTIDE SEQUENCE [LARGE SCALE GENOMIC DNA]</scope>
    <source>
        <strain evidence="1 2">CBS 119005</strain>
    </source>
</reference>
<evidence type="ECO:0000313" key="2">
    <source>
        <dbReference type="Proteomes" id="UP001497700"/>
    </source>
</evidence>
<keyword evidence="2" id="KW-1185">Reference proteome</keyword>
<gene>
    <name evidence="1" type="ORF">F4820DRAFT_179176</name>
</gene>
<name>A0ACB9Z9R3_9PEZI</name>
<accession>A0ACB9Z9R3</accession>
<protein>
    <submittedName>
        <fullName evidence="1">Uncharacterized protein</fullName>
    </submittedName>
</protein>
<proteinExistence type="predicted"/>
<comment type="caution">
    <text evidence="1">The sequence shown here is derived from an EMBL/GenBank/DDBJ whole genome shotgun (WGS) entry which is preliminary data.</text>
</comment>
<dbReference type="EMBL" id="MU393443">
    <property type="protein sequence ID" value="KAI4867839.1"/>
    <property type="molecule type" value="Genomic_DNA"/>
</dbReference>
<dbReference type="Proteomes" id="UP001497700">
    <property type="component" value="Unassembled WGS sequence"/>
</dbReference>
<sequence length="343" mass="38694">MARTRKRKRRNSVKGCQDDRPHDGPPSKKGRTQRESSQQVEPVQTHHAVLNQFYSQVQTLRHYVLSRLPPTSRLRRKKVTAVGIVNKTPDSSTSDMERSLGVLLDSILIGIPKESNTLEENRLEGWKSFSQKGDESYVTLSNGVAGFVETQASLIEYVVRTLFSREKVSIWPKHLLCDGYSRNRGLGLRLIRPNPHVETLKEPPWPQVLALMGESGERIMIDLLLDCAIFVPVKAGTNNFCQISGKPLSDVEALSHEKSGEQPVGDSVKAPSTIVFVRNRMLYARAALNARGLVHFGLRHIHVLNRSPYNHLDEGDESSAETKRRKTLQNEAHTLRVMIRLKD</sequence>